<dbReference type="OrthoDB" id="2433097at2"/>
<evidence type="ECO:0000313" key="8">
    <source>
        <dbReference type="EMBL" id="KNE20742.1"/>
    </source>
</evidence>
<evidence type="ECO:0000256" key="1">
    <source>
        <dbReference type="ARBA" id="ARBA00004651"/>
    </source>
</evidence>
<comment type="subcellular location">
    <subcellularLocation>
        <location evidence="1">Cell membrane</location>
        <topology evidence="1">Multi-pass membrane protein</topology>
    </subcellularLocation>
</comment>
<evidence type="ECO:0000313" key="9">
    <source>
        <dbReference type="Proteomes" id="UP000036780"/>
    </source>
</evidence>
<accession>A0A0L0QQ66</accession>
<protein>
    <submittedName>
        <fullName evidence="8">ABC transporter ATP-binding protein</fullName>
    </submittedName>
</protein>
<dbReference type="PATRIC" id="fig|1473.5.peg.2906"/>
<keyword evidence="2" id="KW-1003">Cell membrane</keyword>
<name>A0A0L0QQ66_VIRPA</name>
<dbReference type="GO" id="GO:0140359">
    <property type="term" value="F:ABC-type transporter activity"/>
    <property type="evidence" value="ECO:0007669"/>
    <property type="project" value="InterPro"/>
</dbReference>
<evidence type="ECO:0000256" key="5">
    <source>
        <dbReference type="ARBA" id="ARBA00023136"/>
    </source>
</evidence>
<feature type="transmembrane region" description="Helical" evidence="6">
    <location>
        <begin position="257"/>
        <end position="284"/>
    </location>
</feature>
<keyword evidence="8" id="KW-0547">Nucleotide-binding</keyword>
<keyword evidence="5 6" id="KW-0472">Membrane</keyword>
<feature type="transmembrane region" description="Helical" evidence="6">
    <location>
        <begin position="325"/>
        <end position="347"/>
    </location>
</feature>
<dbReference type="Pfam" id="PF12698">
    <property type="entry name" value="ABC2_membrane_3"/>
    <property type="match status" value="1"/>
</dbReference>
<feature type="domain" description="ABC-2 type transporter transmembrane" evidence="7">
    <location>
        <begin position="24"/>
        <end position="399"/>
    </location>
</feature>
<reference evidence="9" key="1">
    <citation type="submission" date="2015-07" db="EMBL/GenBank/DDBJ databases">
        <title>Fjat-10053 dsm26.</title>
        <authorList>
            <person name="Liu B."/>
            <person name="Wang J."/>
            <person name="Zhu Y."/>
            <person name="Liu G."/>
            <person name="Chen Q."/>
            <person name="Chen Z."/>
            <person name="Lan J."/>
            <person name="Che J."/>
            <person name="Ge C."/>
            <person name="Shi H."/>
            <person name="Pan Z."/>
            <person name="Liu X."/>
        </authorList>
    </citation>
    <scope>NUCLEOTIDE SEQUENCE [LARGE SCALE GENOMIC DNA]</scope>
    <source>
        <strain evidence="9">DSM 26</strain>
    </source>
</reference>
<keyword evidence="8" id="KW-0067">ATP-binding</keyword>
<dbReference type="AlphaFoldDB" id="A0A0L0QQ66"/>
<dbReference type="EMBL" id="LGTO01000007">
    <property type="protein sequence ID" value="KNE20742.1"/>
    <property type="molecule type" value="Genomic_DNA"/>
</dbReference>
<dbReference type="PANTHER" id="PTHR30294:SF29">
    <property type="entry name" value="MULTIDRUG ABC TRANSPORTER PERMEASE YBHS-RELATED"/>
    <property type="match status" value="1"/>
</dbReference>
<dbReference type="GeneID" id="66870025"/>
<dbReference type="PANTHER" id="PTHR30294">
    <property type="entry name" value="MEMBRANE COMPONENT OF ABC TRANSPORTER YHHJ-RELATED"/>
    <property type="match status" value="1"/>
</dbReference>
<dbReference type="RefSeq" id="WP_050353326.1">
    <property type="nucleotide sequence ID" value="NZ_CP073011.1"/>
</dbReference>
<evidence type="ECO:0000256" key="4">
    <source>
        <dbReference type="ARBA" id="ARBA00022989"/>
    </source>
</evidence>
<dbReference type="GO" id="GO:0005886">
    <property type="term" value="C:plasma membrane"/>
    <property type="evidence" value="ECO:0007669"/>
    <property type="project" value="UniProtKB-SubCell"/>
</dbReference>
<dbReference type="Proteomes" id="UP000036780">
    <property type="component" value="Unassembled WGS sequence"/>
</dbReference>
<keyword evidence="9" id="KW-1185">Reference proteome</keyword>
<comment type="caution">
    <text evidence="8">The sequence shown here is derived from an EMBL/GenBank/DDBJ whole genome shotgun (WGS) entry which is preliminary data.</text>
</comment>
<dbReference type="InterPro" id="IPR013525">
    <property type="entry name" value="ABC2_TM"/>
</dbReference>
<dbReference type="InterPro" id="IPR051449">
    <property type="entry name" value="ABC-2_transporter_component"/>
</dbReference>
<evidence type="ECO:0000256" key="2">
    <source>
        <dbReference type="ARBA" id="ARBA00022475"/>
    </source>
</evidence>
<dbReference type="Gene3D" id="3.40.1710.10">
    <property type="entry name" value="abc type-2 transporter like domain"/>
    <property type="match status" value="1"/>
</dbReference>
<evidence type="ECO:0000259" key="7">
    <source>
        <dbReference type="Pfam" id="PF12698"/>
    </source>
</evidence>
<proteinExistence type="predicted"/>
<evidence type="ECO:0000256" key="3">
    <source>
        <dbReference type="ARBA" id="ARBA00022692"/>
    </source>
</evidence>
<keyword evidence="4 6" id="KW-1133">Transmembrane helix</keyword>
<dbReference type="GO" id="GO:0005524">
    <property type="term" value="F:ATP binding"/>
    <property type="evidence" value="ECO:0007669"/>
    <property type="project" value="UniProtKB-KW"/>
</dbReference>
<gene>
    <name evidence="8" type="ORF">AFK71_20685</name>
</gene>
<sequence length="407" mass="46644">MHFIRTTFLFLKYDLLQLKRKWLTLPLVLLFPVIMVGLLAVMIITFVIPEDQSPIQVGLVDLDESKETKLLVDMLDEASQLGSYIHIHNMKETAAKQKISSNELSSYIVFPENFTANLYQGIPVTLPIIGNPNQPIQSQMVKTLIESVTRHIRASQANVLTINQYAKQLPLDNETRNDLVFEQFKEFVFYTLGRKQLMQEEQIVNQATANPITYHSLAGWFIIFTIWLLLIYNFLYQDVSRRMHQRMALYEVKVIQLILAKLIVTLSLVTIIGLGLLFALIQLLQWDVQLIDTLRILIVTVLYSTCFLLSVSIVEAIIASHRLRLIIQIGFTLLILLLSGAIIPTIYLPLSLQQILPFAFSSEALYWLQEVLLNERLYVDYLPLLLMTGSGSFILLGITIGKERIHR</sequence>
<feature type="transmembrane region" description="Helical" evidence="6">
    <location>
        <begin position="381"/>
        <end position="401"/>
    </location>
</feature>
<keyword evidence="3 6" id="KW-0812">Transmembrane</keyword>
<feature type="transmembrane region" description="Helical" evidence="6">
    <location>
        <begin position="22"/>
        <end position="48"/>
    </location>
</feature>
<organism evidence="8 9">
    <name type="scientific">Virgibacillus pantothenticus</name>
    <dbReference type="NCBI Taxonomy" id="1473"/>
    <lineage>
        <taxon>Bacteria</taxon>
        <taxon>Bacillati</taxon>
        <taxon>Bacillota</taxon>
        <taxon>Bacilli</taxon>
        <taxon>Bacillales</taxon>
        <taxon>Bacillaceae</taxon>
        <taxon>Virgibacillus</taxon>
    </lineage>
</organism>
<evidence type="ECO:0000256" key="6">
    <source>
        <dbReference type="SAM" id="Phobius"/>
    </source>
</evidence>
<feature type="transmembrane region" description="Helical" evidence="6">
    <location>
        <begin position="296"/>
        <end position="318"/>
    </location>
</feature>
<feature type="transmembrane region" description="Helical" evidence="6">
    <location>
        <begin position="217"/>
        <end position="236"/>
    </location>
</feature>